<proteinExistence type="predicted"/>
<dbReference type="AlphaFoldDB" id="A0A4P6JKE6"/>
<protein>
    <submittedName>
        <fullName evidence="2">Uncharacterized protein</fullName>
    </submittedName>
</protein>
<name>A0A4P6JKE6_KTERU</name>
<evidence type="ECO:0000256" key="1">
    <source>
        <dbReference type="SAM" id="Phobius"/>
    </source>
</evidence>
<dbReference type="EMBL" id="CP035758">
    <property type="protein sequence ID" value="QBD75442.1"/>
    <property type="molecule type" value="Genomic_DNA"/>
</dbReference>
<organism evidence="2 3">
    <name type="scientific">Ktedonosporobacter rubrisoli</name>
    <dbReference type="NCBI Taxonomy" id="2509675"/>
    <lineage>
        <taxon>Bacteria</taxon>
        <taxon>Bacillati</taxon>
        <taxon>Chloroflexota</taxon>
        <taxon>Ktedonobacteria</taxon>
        <taxon>Ktedonobacterales</taxon>
        <taxon>Ktedonosporobacteraceae</taxon>
        <taxon>Ktedonosporobacter</taxon>
    </lineage>
</organism>
<feature type="transmembrane region" description="Helical" evidence="1">
    <location>
        <begin position="12"/>
        <end position="31"/>
    </location>
</feature>
<evidence type="ECO:0000313" key="3">
    <source>
        <dbReference type="Proteomes" id="UP000290365"/>
    </source>
</evidence>
<keyword evidence="1" id="KW-0812">Transmembrane</keyword>
<dbReference type="Proteomes" id="UP000290365">
    <property type="component" value="Chromosome"/>
</dbReference>
<keyword evidence="1" id="KW-0472">Membrane</keyword>
<keyword evidence="3" id="KW-1185">Reference proteome</keyword>
<keyword evidence="1" id="KW-1133">Transmembrane helix</keyword>
<feature type="transmembrane region" description="Helical" evidence="1">
    <location>
        <begin position="86"/>
        <end position="103"/>
    </location>
</feature>
<dbReference type="KEGG" id="kbs:EPA93_05260"/>
<sequence length="108" mass="11992">MHNSNQGSGSRLLGCLFVLAMLVLAAGFFCLKPDNSGARKDLLYYGTITKITCGGLEMRPQDLCDNRTYDEQVAYLNKRQNDLNNQHTTGGLLILAGGILWLISRKRE</sequence>
<gene>
    <name evidence="2" type="ORF">EPA93_05260</name>
</gene>
<reference evidence="2 3" key="1">
    <citation type="submission" date="2019-01" db="EMBL/GenBank/DDBJ databases">
        <title>Ktedonosporobacter rubrisoli SCAWS-G2.</title>
        <authorList>
            <person name="Huang Y."/>
            <person name="Yan B."/>
        </authorList>
    </citation>
    <scope>NUCLEOTIDE SEQUENCE [LARGE SCALE GENOMIC DNA]</scope>
    <source>
        <strain evidence="2 3">SCAWS-G2</strain>
    </source>
</reference>
<evidence type="ECO:0000313" key="2">
    <source>
        <dbReference type="EMBL" id="QBD75442.1"/>
    </source>
</evidence>
<accession>A0A4P6JKE6</accession>
<dbReference type="RefSeq" id="WP_129886040.1">
    <property type="nucleotide sequence ID" value="NZ_CP035758.1"/>
</dbReference>